<comment type="caution">
    <text evidence="1">The sequence shown here is derived from an EMBL/GenBank/DDBJ whole genome shotgun (WGS) entry which is preliminary data.</text>
</comment>
<organism evidence="1 2">
    <name type="scientific">Acetobacter tropicalis</name>
    <dbReference type="NCBI Taxonomy" id="104102"/>
    <lineage>
        <taxon>Bacteria</taxon>
        <taxon>Pseudomonadati</taxon>
        <taxon>Pseudomonadota</taxon>
        <taxon>Alphaproteobacteria</taxon>
        <taxon>Acetobacterales</taxon>
        <taxon>Acetobacteraceae</taxon>
        <taxon>Acetobacter</taxon>
    </lineage>
</organism>
<name>A0A252A159_9PROT</name>
<protein>
    <submittedName>
        <fullName evidence="1">Uncharacterized protein</fullName>
    </submittedName>
</protein>
<accession>A0A252A159</accession>
<proteinExistence type="predicted"/>
<evidence type="ECO:0000313" key="2">
    <source>
        <dbReference type="Proteomes" id="UP000194565"/>
    </source>
</evidence>
<evidence type="ECO:0000313" key="1">
    <source>
        <dbReference type="EMBL" id="OUI80891.1"/>
    </source>
</evidence>
<sequence>MQKHGKHDPSEGNWYADSKCTTWFAKRVGGQSISTLDSLQDEMTLLAVKTSYFREALTTGGTVQEASPNKTLQSLHMLCHHLGGKVEVLGCGRKRPGFHDPDKDFHAGQTV</sequence>
<reference evidence="1 2" key="1">
    <citation type="submission" date="2014-06" db="EMBL/GenBank/DDBJ databases">
        <authorList>
            <person name="Ju J."/>
            <person name="Zhang J."/>
        </authorList>
    </citation>
    <scope>NUCLEOTIDE SEQUENCE [LARGE SCALE GENOMIC DNA]</scope>
    <source>
        <strain evidence="1">DmW_042</strain>
    </source>
</reference>
<dbReference type="EMBL" id="JOMM01000066">
    <property type="protein sequence ID" value="OUI80891.1"/>
    <property type="molecule type" value="Genomic_DNA"/>
</dbReference>
<dbReference type="Proteomes" id="UP000194565">
    <property type="component" value="Unassembled WGS sequence"/>
</dbReference>
<gene>
    <name evidence="1" type="ORF">HC62_16710</name>
</gene>
<dbReference type="AlphaFoldDB" id="A0A252A159"/>